<evidence type="ECO:0000313" key="3">
    <source>
        <dbReference type="Proteomes" id="UP001595699"/>
    </source>
</evidence>
<dbReference type="EMBL" id="JBHRZH010000032">
    <property type="protein sequence ID" value="MFC3764734.1"/>
    <property type="molecule type" value="Genomic_DNA"/>
</dbReference>
<reference evidence="3" key="1">
    <citation type="journal article" date="2019" name="Int. J. Syst. Evol. Microbiol.">
        <title>The Global Catalogue of Microorganisms (GCM) 10K type strain sequencing project: providing services to taxonomists for standard genome sequencing and annotation.</title>
        <authorList>
            <consortium name="The Broad Institute Genomics Platform"/>
            <consortium name="The Broad Institute Genome Sequencing Center for Infectious Disease"/>
            <person name="Wu L."/>
            <person name="Ma J."/>
        </authorList>
    </citation>
    <scope>NUCLEOTIDE SEQUENCE [LARGE SCALE GENOMIC DNA]</scope>
    <source>
        <strain evidence="3">CGMCC 4.7241</strain>
    </source>
</reference>
<comment type="caution">
    <text evidence="2">The sequence shown here is derived from an EMBL/GenBank/DDBJ whole genome shotgun (WGS) entry which is preliminary data.</text>
</comment>
<keyword evidence="3" id="KW-1185">Reference proteome</keyword>
<gene>
    <name evidence="2" type="ORF">ACFOUW_28115</name>
</gene>
<dbReference type="PANTHER" id="PTHR36566:SF1">
    <property type="entry name" value="PYRIDINIUM-3,5-BISTHIOCARBOXYLIC ACID MONONUCLEOTIDE NICKEL INSERTION PROTEIN"/>
    <property type="match status" value="1"/>
</dbReference>
<organism evidence="2 3">
    <name type="scientific">Tenggerimyces flavus</name>
    <dbReference type="NCBI Taxonomy" id="1708749"/>
    <lineage>
        <taxon>Bacteria</taxon>
        <taxon>Bacillati</taxon>
        <taxon>Actinomycetota</taxon>
        <taxon>Actinomycetes</taxon>
        <taxon>Propionibacteriales</taxon>
        <taxon>Nocardioidaceae</taxon>
        <taxon>Tenggerimyces</taxon>
    </lineage>
</organism>
<dbReference type="Pfam" id="PF01969">
    <property type="entry name" value="Ni_insertion"/>
    <property type="match status" value="1"/>
</dbReference>
<evidence type="ECO:0000256" key="1">
    <source>
        <dbReference type="ARBA" id="ARBA00022596"/>
    </source>
</evidence>
<accession>A0ABV7YIV4</accession>
<sequence>MRELLDAAGLADPVRLTAYDTFRRLAEAEARVHGTTPEAIHFHEVGALDAIADIVGVSAGFAHLGLARIHATPVAVGSGTVQAAHGWLPVPPPAVVELLVAAGAPSYAGDTSDTDGTGAGSVVELCTPTGAALLATHVDAWSAQPPMRVTRQGIGAGSRETPGRANTLRLLVGDGFAAAVSAGSAASGVTQ</sequence>
<dbReference type="PANTHER" id="PTHR36566">
    <property type="entry name" value="NICKEL INSERTION PROTEIN-RELATED"/>
    <property type="match status" value="1"/>
</dbReference>
<dbReference type="InterPro" id="IPR002822">
    <property type="entry name" value="Ni_insertion"/>
</dbReference>
<dbReference type="RefSeq" id="WP_205123265.1">
    <property type="nucleotide sequence ID" value="NZ_JAFBCM010000001.1"/>
</dbReference>
<keyword evidence="1" id="KW-0533">Nickel</keyword>
<proteinExistence type="predicted"/>
<evidence type="ECO:0000313" key="2">
    <source>
        <dbReference type="EMBL" id="MFC3764734.1"/>
    </source>
</evidence>
<name>A0ABV7YIV4_9ACTN</name>
<protein>
    <submittedName>
        <fullName evidence="2">LarC family nickel insertion protein</fullName>
    </submittedName>
</protein>
<dbReference type="Proteomes" id="UP001595699">
    <property type="component" value="Unassembled WGS sequence"/>
</dbReference>